<proteinExistence type="inferred from homology"/>
<keyword evidence="4 10" id="KW-0812">Transmembrane</keyword>
<dbReference type="PANTHER" id="PTHR32001">
    <property type="entry name" value="KERATINOCYTE-ASSOCIATED PROTEIN 2"/>
    <property type="match status" value="1"/>
</dbReference>
<reference evidence="11" key="1">
    <citation type="submission" date="2025-08" db="UniProtKB">
        <authorList>
            <consortium name="Ensembl"/>
        </authorList>
    </citation>
    <scope>IDENTIFICATION</scope>
</reference>
<sequence>MAMGMGTSLALFSLLSLLLFTRMQIYSKQLASIEWLTIQGRLLGLTLFIFSLTAFNNLESLVFGKDDLLRSLPTLRFYDSMIGLYYINKISSTLYQSAAPMAAPTKAIGKGKKRN</sequence>
<reference evidence="11" key="2">
    <citation type="submission" date="2025-09" db="UniProtKB">
        <authorList>
            <consortium name="Ensembl"/>
        </authorList>
    </citation>
    <scope>IDENTIFICATION</scope>
</reference>
<dbReference type="PANTHER" id="PTHR32001:SF1">
    <property type="entry name" value="KERATINOCYTE-ASSOCIATED PROTEIN 2"/>
    <property type="match status" value="1"/>
</dbReference>
<keyword evidence="6 10" id="KW-0472">Membrane</keyword>
<keyword evidence="5 10" id="KW-1133">Transmembrane helix</keyword>
<feature type="transmembrane region" description="Helical" evidence="10">
    <location>
        <begin position="43"/>
        <end position="63"/>
    </location>
</feature>
<evidence type="ECO:0000256" key="3">
    <source>
        <dbReference type="ARBA" id="ARBA00020175"/>
    </source>
</evidence>
<evidence type="ECO:0000256" key="2">
    <source>
        <dbReference type="ARBA" id="ARBA00007279"/>
    </source>
</evidence>
<keyword evidence="12" id="KW-1185">Reference proteome</keyword>
<comment type="subunit">
    <text evidence="9">Component of STT3A-containing oligosaccharyl transferase (OST-A) complex. STT3A-containing complex assembly occurs through the formation of 3 subcomplexes. Subcomplex 1 contains RPN1 and TMEM258, subcomplex 2 contains the STT3A-specific subunits STT3A, DC2/OSTC, and KCP2 as well as the core subunit OST4, and subcomplex 3 contains RPN2, DAD1, and OST48. The OST-A complex can form stable complexes with the Sec61 complex or with both the Sec61 and TRAP complexes. Interacts with PSEN1 and NCSTN; indicative for an association with the gamma-secretase complex.</text>
</comment>
<dbReference type="Pfam" id="PF09775">
    <property type="entry name" value="Keratin_assoc"/>
    <property type="match status" value="1"/>
</dbReference>
<comment type="subcellular location">
    <subcellularLocation>
        <location evidence="1">Membrane</location>
        <topology evidence="1">Multi-pass membrane protein</topology>
    </subcellularLocation>
</comment>
<evidence type="ECO:0000313" key="11">
    <source>
        <dbReference type="Ensembl" id="ENSCSRP00000007653.1"/>
    </source>
</evidence>
<comment type="function">
    <text evidence="8">Subunit of STT3A-containing oligosaccharyl transferase (OST-A) complex that catalyzes the initial transfer of a defined glycan (Glc(3)Man(9)GlcNAc(2) in eukaryotes) from the lipid carrier dolichol-pyrophosphate to an asparagine residue within an Asn-X-Ser/Thr consensus motif in nascent polypeptide chains, the first step in protein N-glycosylation. N-glycosylation occurs cotranslationally and the complex associates with the Sec61 complex at the channel-forming translocon complex that mediates protein translocation across the endoplasmic reticulum (ER). Within the OST-A complex, acts as an adapter that anchors the OST-A complex to the Sec61 complex. May be involved in N-glycosylation of APP (amyloid-beta precursor protein). Can modulate gamma-secretase cleavage of APP by enhancing endoprotelysis of PSEN1.</text>
</comment>
<evidence type="ECO:0000313" key="12">
    <source>
        <dbReference type="Proteomes" id="UP000694403"/>
    </source>
</evidence>
<dbReference type="InterPro" id="IPR018614">
    <property type="entry name" value="KRTCAP2"/>
</dbReference>
<evidence type="ECO:0000256" key="10">
    <source>
        <dbReference type="SAM" id="Phobius"/>
    </source>
</evidence>
<dbReference type="Proteomes" id="UP000694403">
    <property type="component" value="Unplaced"/>
</dbReference>
<comment type="similarity">
    <text evidence="2">Belongs to the KRTCAP2 family.</text>
</comment>
<evidence type="ECO:0000256" key="1">
    <source>
        <dbReference type="ARBA" id="ARBA00004141"/>
    </source>
</evidence>
<dbReference type="AlphaFoldDB" id="A0A8C3S1D9"/>
<evidence type="ECO:0000256" key="6">
    <source>
        <dbReference type="ARBA" id="ARBA00023136"/>
    </source>
</evidence>
<evidence type="ECO:0000256" key="4">
    <source>
        <dbReference type="ARBA" id="ARBA00022692"/>
    </source>
</evidence>
<dbReference type="Ensembl" id="ENSCSRT00000007899.1">
    <property type="protein sequence ID" value="ENSCSRP00000007653.1"/>
    <property type="gene ID" value="ENSCSRG00000005642.1"/>
</dbReference>
<organism evidence="11 12">
    <name type="scientific">Chelydra serpentina</name>
    <name type="common">Snapping turtle</name>
    <name type="synonym">Testudo serpentina</name>
    <dbReference type="NCBI Taxonomy" id="8475"/>
    <lineage>
        <taxon>Eukaryota</taxon>
        <taxon>Metazoa</taxon>
        <taxon>Chordata</taxon>
        <taxon>Craniata</taxon>
        <taxon>Vertebrata</taxon>
        <taxon>Euteleostomi</taxon>
        <taxon>Archelosauria</taxon>
        <taxon>Testudinata</taxon>
        <taxon>Testudines</taxon>
        <taxon>Cryptodira</taxon>
        <taxon>Durocryptodira</taxon>
        <taxon>Americhelydia</taxon>
        <taxon>Chelydroidea</taxon>
        <taxon>Chelydridae</taxon>
        <taxon>Chelydra</taxon>
    </lineage>
</organism>
<evidence type="ECO:0000256" key="9">
    <source>
        <dbReference type="ARBA" id="ARBA00063768"/>
    </source>
</evidence>
<name>A0A8C3S1D9_CHESE</name>
<evidence type="ECO:0000256" key="8">
    <source>
        <dbReference type="ARBA" id="ARBA00053818"/>
    </source>
</evidence>
<dbReference type="GO" id="GO:0016020">
    <property type="term" value="C:membrane"/>
    <property type="evidence" value="ECO:0007669"/>
    <property type="project" value="UniProtKB-SubCell"/>
</dbReference>
<protein>
    <recommendedName>
        <fullName evidence="3">Dolichyl-diphosphooligosaccharide--protein glycosyltransferase subunit KCP2</fullName>
    </recommendedName>
    <alternativeName>
        <fullName evidence="7">Keratinocyte-associated protein 2</fullName>
    </alternativeName>
</protein>
<evidence type="ECO:0000256" key="5">
    <source>
        <dbReference type="ARBA" id="ARBA00022989"/>
    </source>
</evidence>
<accession>A0A8C3S1D9</accession>
<evidence type="ECO:0000256" key="7">
    <source>
        <dbReference type="ARBA" id="ARBA00049813"/>
    </source>
</evidence>